<keyword evidence="2" id="KW-1185">Reference proteome</keyword>
<comment type="caution">
    <text evidence="1">The sequence shown here is derived from an EMBL/GenBank/DDBJ whole genome shotgun (WGS) entry which is preliminary data.</text>
</comment>
<dbReference type="Proteomes" id="UP001221757">
    <property type="component" value="Unassembled WGS sequence"/>
</dbReference>
<proteinExistence type="predicted"/>
<gene>
    <name evidence="1" type="ORF">B0H17DRAFT_1104725</name>
</gene>
<dbReference type="EMBL" id="JARKIE010000409">
    <property type="protein sequence ID" value="KAJ7643198.1"/>
    <property type="molecule type" value="Genomic_DNA"/>
</dbReference>
<organism evidence="1 2">
    <name type="scientific">Mycena rosella</name>
    <name type="common">Pink bonnet</name>
    <name type="synonym">Agaricus rosellus</name>
    <dbReference type="NCBI Taxonomy" id="1033263"/>
    <lineage>
        <taxon>Eukaryota</taxon>
        <taxon>Fungi</taxon>
        <taxon>Dikarya</taxon>
        <taxon>Basidiomycota</taxon>
        <taxon>Agaricomycotina</taxon>
        <taxon>Agaricomycetes</taxon>
        <taxon>Agaricomycetidae</taxon>
        <taxon>Agaricales</taxon>
        <taxon>Marasmiineae</taxon>
        <taxon>Mycenaceae</taxon>
        <taxon>Mycena</taxon>
    </lineage>
</organism>
<reference evidence="1" key="1">
    <citation type="submission" date="2023-03" db="EMBL/GenBank/DDBJ databases">
        <title>Massive genome expansion in bonnet fungi (Mycena s.s.) driven by repeated elements and novel gene families across ecological guilds.</title>
        <authorList>
            <consortium name="Lawrence Berkeley National Laboratory"/>
            <person name="Harder C.B."/>
            <person name="Miyauchi S."/>
            <person name="Viragh M."/>
            <person name="Kuo A."/>
            <person name="Thoen E."/>
            <person name="Andreopoulos B."/>
            <person name="Lu D."/>
            <person name="Skrede I."/>
            <person name="Drula E."/>
            <person name="Henrissat B."/>
            <person name="Morin E."/>
            <person name="Kohler A."/>
            <person name="Barry K."/>
            <person name="LaButti K."/>
            <person name="Morin E."/>
            <person name="Salamov A."/>
            <person name="Lipzen A."/>
            <person name="Mereny Z."/>
            <person name="Hegedus B."/>
            <person name="Baldrian P."/>
            <person name="Stursova M."/>
            <person name="Weitz H."/>
            <person name="Taylor A."/>
            <person name="Grigoriev I.V."/>
            <person name="Nagy L.G."/>
            <person name="Martin F."/>
            <person name="Kauserud H."/>
        </authorList>
    </citation>
    <scope>NUCLEOTIDE SEQUENCE</scope>
    <source>
        <strain evidence="1">CBHHK067</strain>
    </source>
</reference>
<protein>
    <submittedName>
        <fullName evidence="1">Uncharacterized protein</fullName>
    </submittedName>
</protein>
<dbReference type="AlphaFoldDB" id="A0AAD7C9U9"/>
<accession>A0AAD7C9U9</accession>
<evidence type="ECO:0000313" key="1">
    <source>
        <dbReference type="EMBL" id="KAJ7643198.1"/>
    </source>
</evidence>
<sequence>MHHSKPQAVTLFSFNSLQTFCVFLLFLDRVFLAPTLTAADATRGVVLVAKTGAADGVEFDAAGGRDERLQGRTRGKGVVAADEPEFEVRVDAAEADPREGGRDTSDAPRAFRASALGGAHRRRRRWRLRYAAGRARVGRGRPGGGAASRRCAASSAKVPRPKFPAKCSRQYAGVDTDVRGFELCDEATLIGHGRSLAPTEVKGYRRKEWDSASVGLG</sequence>
<evidence type="ECO:0000313" key="2">
    <source>
        <dbReference type="Proteomes" id="UP001221757"/>
    </source>
</evidence>
<name>A0AAD7C9U9_MYCRO</name>